<dbReference type="CDD" id="cd01948">
    <property type="entry name" value="EAL"/>
    <property type="match status" value="1"/>
</dbReference>
<dbReference type="PANTHER" id="PTHR44757">
    <property type="entry name" value="DIGUANYLATE CYCLASE DGCP"/>
    <property type="match status" value="1"/>
</dbReference>
<sequence length="705" mass="75929">MLIGSYSPTLVIISLCVAILASYTALDLTGRIATAKGRAVHLWTAGGAIAMGIGIWSMHFIGMLAFKLPIDLGYDAAITLLSLLIGVLSSGFALWLVSQPQLPAWQLAFGALVMGAGISAMHYTGMAAMRMQPGIDYDPTLFGASLLIAVAASGAALWIAFHLRQHTPYVRLIRGGAAVIMGIAIVGMHYTGMAAARFADGSFCGAAVNGLSGNGLDNLVLVTTLAVLSIALLTSILDARLEARTASLAQSLTEANRELTQLALHDTLTGLPNRMLLADRIDQAMSRVREEGGCFALMFIDLDGFKPVNDAFGHHMGDLLLREVAQRLREDLRSQDTLARIGGDEFVLLVQLSEQIDALNLAARQVGLIGRAFRVAEHDLHISASVGIALYPGNGQSADELLMNADAAMYHAKGAGKNGYSFFDASMNSNARKQLQLLQDLRNAVEQQEFSLHYQPKFDAADGRPVGAEALLRWEHPTHGMLLPDKFIELAEKTGLIIPIGEWVLNEACRQMREWYVLGYTDWRIAVNLSAIQFCHSGLVQSVAKALATHHLPANSLTLEITETTAMSDADASMTVLQELSEMGVDLSIDDFGTGYSSLMYLKRLPANELKIDRGFVRDLEHDSDDAAIVSAIVALGQALGLRIVAEGVETGVQQDFLTKLGCDSLQGYLLGHPLPAAGFMVEIHRGEQLVEQLKASAECEMSMT</sequence>
<dbReference type="PANTHER" id="PTHR44757:SF2">
    <property type="entry name" value="BIOFILM ARCHITECTURE MAINTENANCE PROTEIN MBAA"/>
    <property type="match status" value="1"/>
</dbReference>
<dbReference type="PROSITE" id="PS50924">
    <property type="entry name" value="MHYT"/>
    <property type="match status" value="1"/>
</dbReference>
<evidence type="ECO:0000313" key="10">
    <source>
        <dbReference type="EMBL" id="RAI65322.1"/>
    </source>
</evidence>
<feature type="transmembrane region" description="Helical" evidence="6">
    <location>
        <begin position="40"/>
        <end position="64"/>
    </location>
</feature>
<evidence type="ECO:0000259" key="9">
    <source>
        <dbReference type="PROSITE" id="PS50924"/>
    </source>
</evidence>
<dbReference type="SUPFAM" id="SSF141868">
    <property type="entry name" value="EAL domain-like"/>
    <property type="match status" value="1"/>
</dbReference>
<feature type="domain" description="GGDEF" evidence="8">
    <location>
        <begin position="293"/>
        <end position="425"/>
    </location>
</feature>
<feature type="transmembrane region" description="Helical" evidence="6">
    <location>
        <begin position="104"/>
        <end position="121"/>
    </location>
</feature>
<dbReference type="SUPFAM" id="SSF55073">
    <property type="entry name" value="Nucleotide cyclase"/>
    <property type="match status" value="1"/>
</dbReference>
<name>A0A327MS61_PSEFL</name>
<dbReference type="InterPro" id="IPR035919">
    <property type="entry name" value="EAL_sf"/>
</dbReference>
<dbReference type="CDD" id="cd01949">
    <property type="entry name" value="GGDEF"/>
    <property type="match status" value="1"/>
</dbReference>
<dbReference type="Pfam" id="PF00563">
    <property type="entry name" value="EAL"/>
    <property type="match status" value="1"/>
</dbReference>
<keyword evidence="10" id="KW-0418">Kinase</keyword>
<feature type="transmembrane region" description="Helical" evidence="6">
    <location>
        <begin position="141"/>
        <end position="163"/>
    </location>
</feature>
<evidence type="ECO:0000256" key="5">
    <source>
        <dbReference type="ARBA" id="ARBA00051114"/>
    </source>
</evidence>
<feature type="transmembrane region" description="Helical" evidence="6">
    <location>
        <begin position="76"/>
        <end position="97"/>
    </location>
</feature>
<evidence type="ECO:0000256" key="1">
    <source>
        <dbReference type="ARBA" id="ARBA00001946"/>
    </source>
</evidence>
<evidence type="ECO:0000259" key="7">
    <source>
        <dbReference type="PROSITE" id="PS50883"/>
    </source>
</evidence>
<reference evidence="10 11" key="1">
    <citation type="submission" date="2018-06" db="EMBL/GenBank/DDBJ databases">
        <authorList>
            <person name="Zhirakovskaya E."/>
        </authorList>
    </citation>
    <scope>NUCLEOTIDE SEQUENCE [LARGE SCALE GENOMIC DNA]</scope>
    <source>
        <strain evidence="10 11">LY3</strain>
    </source>
</reference>
<comment type="caution">
    <text evidence="10">The sequence shown here is derived from an EMBL/GenBank/DDBJ whole genome shotgun (WGS) entry which is preliminary data.</text>
</comment>
<dbReference type="NCBIfam" id="TIGR00254">
    <property type="entry name" value="GGDEF"/>
    <property type="match status" value="1"/>
</dbReference>
<comment type="subcellular location">
    <subcellularLocation>
        <location evidence="2">Cell inner membrane</location>
    </subcellularLocation>
</comment>
<dbReference type="InterPro" id="IPR043128">
    <property type="entry name" value="Rev_trsase/Diguanyl_cyclase"/>
</dbReference>
<gene>
    <name evidence="10" type="ORF">DOZ80_24305</name>
</gene>
<feature type="transmembrane region" description="Helical" evidence="6">
    <location>
        <begin position="175"/>
        <end position="199"/>
    </location>
</feature>
<dbReference type="GO" id="GO:0016301">
    <property type="term" value="F:kinase activity"/>
    <property type="evidence" value="ECO:0007669"/>
    <property type="project" value="UniProtKB-KW"/>
</dbReference>
<protein>
    <recommendedName>
        <fullName evidence="3">cyclic-guanylate-specific phosphodiesterase</fullName>
        <ecNumber evidence="3">3.1.4.52</ecNumber>
    </recommendedName>
</protein>
<dbReference type="InterPro" id="IPR029787">
    <property type="entry name" value="Nucleotide_cyclase"/>
</dbReference>
<accession>A0A327MS61</accession>
<dbReference type="EC" id="3.1.4.52" evidence="3"/>
<evidence type="ECO:0000256" key="2">
    <source>
        <dbReference type="ARBA" id="ARBA00004533"/>
    </source>
</evidence>
<dbReference type="Gene3D" id="3.30.70.270">
    <property type="match status" value="1"/>
</dbReference>
<dbReference type="GO" id="GO:0071111">
    <property type="term" value="F:cyclic-guanylate-specific phosphodiesterase activity"/>
    <property type="evidence" value="ECO:0007669"/>
    <property type="project" value="UniProtKB-EC"/>
</dbReference>
<keyword evidence="6" id="KW-1133">Transmembrane helix</keyword>
<evidence type="ECO:0000256" key="4">
    <source>
        <dbReference type="ARBA" id="ARBA00022636"/>
    </source>
</evidence>
<comment type="catalytic activity">
    <reaction evidence="5">
        <text>3',3'-c-di-GMP + H2O = 5'-phosphoguanylyl(3'-&gt;5')guanosine + H(+)</text>
        <dbReference type="Rhea" id="RHEA:24902"/>
        <dbReference type="ChEBI" id="CHEBI:15377"/>
        <dbReference type="ChEBI" id="CHEBI:15378"/>
        <dbReference type="ChEBI" id="CHEBI:58754"/>
        <dbReference type="ChEBI" id="CHEBI:58805"/>
        <dbReference type="EC" id="3.1.4.52"/>
    </reaction>
    <physiologicalReaction direction="left-to-right" evidence="5">
        <dbReference type="Rhea" id="RHEA:24903"/>
    </physiologicalReaction>
</comment>
<feature type="domain" description="MHYT" evidence="9">
    <location>
        <begin position="6"/>
        <end position="199"/>
    </location>
</feature>
<dbReference type="InterPro" id="IPR000160">
    <property type="entry name" value="GGDEF_dom"/>
</dbReference>
<comment type="cofactor">
    <cofactor evidence="1">
        <name>Mg(2+)</name>
        <dbReference type="ChEBI" id="CHEBI:18420"/>
    </cofactor>
</comment>
<dbReference type="FunFam" id="3.20.20.450:FF:000001">
    <property type="entry name" value="Cyclic di-GMP phosphodiesterase yahA"/>
    <property type="match status" value="1"/>
</dbReference>
<dbReference type="GO" id="GO:0071732">
    <property type="term" value="P:cellular response to nitric oxide"/>
    <property type="evidence" value="ECO:0007669"/>
    <property type="project" value="UniProtKB-ARBA"/>
</dbReference>
<evidence type="ECO:0000256" key="6">
    <source>
        <dbReference type="PROSITE-ProRule" id="PRU00244"/>
    </source>
</evidence>
<feature type="transmembrane region" description="Helical" evidence="6">
    <location>
        <begin position="6"/>
        <end position="28"/>
    </location>
</feature>
<dbReference type="Proteomes" id="UP000249493">
    <property type="component" value="Unassembled WGS sequence"/>
</dbReference>
<dbReference type="InterPro" id="IPR052155">
    <property type="entry name" value="Biofilm_reg_signaling"/>
</dbReference>
<keyword evidence="6" id="KW-0812">Transmembrane</keyword>
<dbReference type="PROSITE" id="PS50887">
    <property type="entry name" value="GGDEF"/>
    <property type="match status" value="1"/>
</dbReference>
<dbReference type="GO" id="GO:0005886">
    <property type="term" value="C:plasma membrane"/>
    <property type="evidence" value="ECO:0007669"/>
    <property type="project" value="UniProtKB-SubCell"/>
</dbReference>
<dbReference type="PROSITE" id="PS50883">
    <property type="entry name" value="EAL"/>
    <property type="match status" value="1"/>
</dbReference>
<keyword evidence="6" id="KW-0472">Membrane</keyword>
<dbReference type="RefSeq" id="WP_111287232.1">
    <property type="nucleotide sequence ID" value="NZ_QLIN01000013.1"/>
</dbReference>
<dbReference type="SMART" id="SM00052">
    <property type="entry name" value="EAL"/>
    <property type="match status" value="1"/>
</dbReference>
<evidence type="ECO:0000259" key="8">
    <source>
        <dbReference type="PROSITE" id="PS50887"/>
    </source>
</evidence>
<proteinExistence type="predicted"/>
<evidence type="ECO:0000313" key="11">
    <source>
        <dbReference type="Proteomes" id="UP000249493"/>
    </source>
</evidence>
<dbReference type="FunFam" id="3.30.70.270:FF:000001">
    <property type="entry name" value="Diguanylate cyclase domain protein"/>
    <property type="match status" value="1"/>
</dbReference>
<keyword evidence="10" id="KW-0808">Transferase</keyword>
<dbReference type="Pfam" id="PF00990">
    <property type="entry name" value="GGDEF"/>
    <property type="match status" value="1"/>
</dbReference>
<dbReference type="SMART" id="SM00267">
    <property type="entry name" value="GGDEF"/>
    <property type="match status" value="1"/>
</dbReference>
<keyword evidence="4" id="KW-0973">c-di-GMP</keyword>
<evidence type="ECO:0000256" key="3">
    <source>
        <dbReference type="ARBA" id="ARBA00012282"/>
    </source>
</evidence>
<feature type="domain" description="EAL" evidence="7">
    <location>
        <begin position="434"/>
        <end position="688"/>
    </location>
</feature>
<dbReference type="InterPro" id="IPR001633">
    <property type="entry name" value="EAL_dom"/>
</dbReference>
<dbReference type="Pfam" id="PF03707">
    <property type="entry name" value="MHYT"/>
    <property type="match status" value="3"/>
</dbReference>
<organism evidence="10 11">
    <name type="scientific">Pseudomonas fluorescens</name>
    <dbReference type="NCBI Taxonomy" id="294"/>
    <lineage>
        <taxon>Bacteria</taxon>
        <taxon>Pseudomonadati</taxon>
        <taxon>Pseudomonadota</taxon>
        <taxon>Gammaproteobacteria</taxon>
        <taxon>Pseudomonadales</taxon>
        <taxon>Pseudomonadaceae</taxon>
        <taxon>Pseudomonas</taxon>
    </lineage>
</organism>
<dbReference type="Gene3D" id="3.20.20.450">
    <property type="entry name" value="EAL domain"/>
    <property type="match status" value="1"/>
</dbReference>
<dbReference type="EMBL" id="QLIN01000013">
    <property type="protein sequence ID" value="RAI65322.1"/>
    <property type="molecule type" value="Genomic_DNA"/>
</dbReference>
<dbReference type="InterPro" id="IPR005330">
    <property type="entry name" value="MHYT_dom"/>
</dbReference>
<dbReference type="AlphaFoldDB" id="A0A327MS61"/>